<feature type="compositionally biased region" description="Basic and acidic residues" evidence="9">
    <location>
        <begin position="1188"/>
        <end position="1206"/>
    </location>
</feature>
<dbReference type="InterPro" id="IPR034138">
    <property type="entry name" value="NOP8_RRM"/>
</dbReference>
<feature type="compositionally biased region" description="Acidic residues" evidence="9">
    <location>
        <begin position="804"/>
        <end position="817"/>
    </location>
</feature>
<feature type="compositionally biased region" description="Acidic residues" evidence="9">
    <location>
        <begin position="567"/>
        <end position="581"/>
    </location>
</feature>
<feature type="compositionally biased region" description="Basic and acidic residues" evidence="9">
    <location>
        <begin position="582"/>
        <end position="593"/>
    </location>
</feature>
<feature type="region of interest" description="Disordered" evidence="9">
    <location>
        <begin position="205"/>
        <end position="466"/>
    </location>
</feature>
<dbReference type="SMART" id="SM01182">
    <property type="entry name" value="EF-1_beta_acid"/>
    <property type="match status" value="10"/>
</dbReference>
<comment type="subcellular location">
    <subcellularLocation>
        <location evidence="1">Nucleus</location>
        <location evidence="1">Nucleolus</location>
    </subcellularLocation>
</comment>
<feature type="compositionally biased region" description="Acidic residues" evidence="9">
    <location>
        <begin position="397"/>
        <end position="407"/>
    </location>
</feature>
<dbReference type="CDD" id="cd12226">
    <property type="entry name" value="RRM_NOL8"/>
    <property type="match status" value="1"/>
</dbReference>
<feature type="compositionally biased region" description="Polar residues" evidence="9">
    <location>
        <begin position="941"/>
        <end position="952"/>
    </location>
</feature>
<dbReference type="AlphaFoldDB" id="A0AAN8E1N1"/>
<dbReference type="SMART" id="SM00360">
    <property type="entry name" value="RRM"/>
    <property type="match status" value="1"/>
</dbReference>
<dbReference type="PROSITE" id="PS50102">
    <property type="entry name" value="RRM"/>
    <property type="match status" value="1"/>
</dbReference>
<reference evidence="11 12" key="1">
    <citation type="journal article" date="2023" name="Mol. Biol. Evol.">
        <title>Genomics of Secondarily Temperate Adaptation in the Only Non-Antarctic Icefish.</title>
        <authorList>
            <person name="Rivera-Colon A.G."/>
            <person name="Rayamajhi N."/>
            <person name="Minhas B.F."/>
            <person name="Madrigal G."/>
            <person name="Bilyk K.T."/>
            <person name="Yoon V."/>
            <person name="Hune M."/>
            <person name="Gregory S."/>
            <person name="Cheng C.H.C."/>
            <person name="Catchen J.M."/>
        </authorList>
    </citation>
    <scope>NUCLEOTIDE SEQUENCE [LARGE SCALE GENOMIC DNA]</scope>
    <source>
        <tissue evidence="11">White muscle</tissue>
    </source>
</reference>
<name>A0AAN8E1N1_CHAGU</name>
<evidence type="ECO:0000259" key="10">
    <source>
        <dbReference type="PROSITE" id="PS50102"/>
    </source>
</evidence>
<evidence type="ECO:0000313" key="12">
    <source>
        <dbReference type="Proteomes" id="UP001331515"/>
    </source>
</evidence>
<feature type="compositionally biased region" description="Basic and acidic residues" evidence="9">
    <location>
        <begin position="1047"/>
        <end position="1065"/>
    </location>
</feature>
<gene>
    <name evidence="11" type="ORF">CgunFtcFv8_013968</name>
</gene>
<comment type="caution">
    <text evidence="11">The sequence shown here is derived from an EMBL/GenBank/DDBJ whole genome shotgun (WGS) entry which is preliminary data.</text>
</comment>
<feature type="compositionally biased region" description="Acidic residues" evidence="9">
    <location>
        <begin position="641"/>
        <end position="650"/>
    </location>
</feature>
<feature type="compositionally biased region" description="Pro residues" evidence="9">
    <location>
        <begin position="356"/>
        <end position="369"/>
    </location>
</feature>
<feature type="compositionally biased region" description="Acidic residues" evidence="9">
    <location>
        <begin position="441"/>
        <end position="463"/>
    </location>
</feature>
<feature type="compositionally biased region" description="Basic residues" evidence="9">
    <location>
        <begin position="1207"/>
        <end position="1224"/>
    </location>
</feature>
<dbReference type="GO" id="GO:0005730">
    <property type="term" value="C:nucleolus"/>
    <property type="evidence" value="ECO:0007669"/>
    <property type="project" value="UniProtKB-SubCell"/>
</dbReference>
<dbReference type="GO" id="GO:0003723">
    <property type="term" value="F:RNA binding"/>
    <property type="evidence" value="ECO:0007669"/>
    <property type="project" value="UniProtKB-UniRule"/>
</dbReference>
<feature type="compositionally biased region" description="Acidic residues" evidence="9">
    <location>
        <begin position="1133"/>
        <end position="1147"/>
    </location>
</feature>
<feature type="compositionally biased region" description="Low complexity" evidence="9">
    <location>
        <begin position="693"/>
        <end position="702"/>
    </location>
</feature>
<evidence type="ECO:0000313" key="11">
    <source>
        <dbReference type="EMBL" id="KAK5933491.1"/>
    </source>
</evidence>
<comment type="subunit">
    <text evidence="6">Interacts with the GTP form of RRAGA, RRAGC and RRAGD. Interacts with NIP7. Interacts with DDX18; the interaction is RNA-dependent. Interacts with DDX47; the interaction is RNA-dependent.</text>
</comment>
<dbReference type="EMBL" id="JAURVH010001514">
    <property type="protein sequence ID" value="KAK5933491.1"/>
    <property type="molecule type" value="Genomic_DNA"/>
</dbReference>
<feature type="compositionally biased region" description="Basic residues" evidence="9">
    <location>
        <begin position="537"/>
        <end position="546"/>
    </location>
</feature>
<feature type="region of interest" description="Disordered" evidence="9">
    <location>
        <begin position="1187"/>
        <end position="1224"/>
    </location>
</feature>
<dbReference type="InterPro" id="IPR018940">
    <property type="entry name" value="EF-1_beta_acid_region_euk"/>
</dbReference>
<proteinExistence type="predicted"/>
<evidence type="ECO:0000256" key="1">
    <source>
        <dbReference type="ARBA" id="ARBA00004604"/>
    </source>
</evidence>
<keyword evidence="3 8" id="KW-0694">RNA-binding</keyword>
<sequence length="1224" mass="136971">MQRLYVGGLSHTITQKDLKDRFGKFGQVEDVELRTRKDDEGVPYKTFSYININITDADLKKCMTVLNKSKWKGGTLQIETAKESFLHRLAEERQTAEQQRLLPPAAEDQKQKMLDSLSKAGVENFTMKAAVPGTEVPGHEDWVVSKFGRVLPVLQLKCQKGSRARTLKYDPSKYSHNIRKLDRPSADQSFSDLPTPVSQLTWELQGGDDDISKKRRGEFPAYEPPKRKKSRTDAVNSLKAEGKPRLKQSVDPVALTEAAQVTNGPKPPSAVRPAQRKGPPLTLSDIDSDDEIHRIVAVQSSSHNALQQEEDEDKLEVVGLDYLVTPGRARQQQKGGDEEENDYDSADTDELLASRKPPPPRSSSPPPQERPTLTAGNISGNNTDRKRKTKKKSKAGEEEDDSTDAEEPSTQKRRDAGKLSSQKQSKKKKVLPVVKPSSSESESDDEEEEEECESADSSSDSDYEAMFSNVTRLEISLADLQKLAEEFQDTSETTAPSSLSVSEQETKPPKKGTTPEEILAALMEDDSSEEEEEQQQSKKKKKKKRKADATTQLLPAFKGTKVLNEGSETEEGQKEEEEGEGTEVKKLKVDHKATSSKMNGQKHTETESSEDEEEEEEEPKKKEAVVKNMAEKAESVSSSSSDDEEEEEEQENKGKVFKTMAKKAQKESSSSSDEEEEEEEVLKANQTVLTSKAAAASSSSSSSEEDEDEILPAKAAVKAAPPPAPHSESSSSEEEEEEEKQAPLRVPLGAKEEEARQRKANIRRLAAVQQRQKETEENKKLIQGALANLDAPAAGAGKHIVFGSDDDDEEADSDDEQQTTSEIKTPKKTLFQDSQSETEAPGHKNTSTKEKLSGTHLFGSSEEEDADEEEDGSRFDIRPEFEGRAGHKLMALQSRFGKDERFKMDSRFLEQNEDKEEESEKKKSGTEEEEALEEERKKSLSILQSVLGISQHTSSSSKATSKAKTFRDVSALHYDPSREEHAAFETKTEETKKESKAARRKKREEAQKLPEVSKEIYYDVSGDLKAVFGQTKEEGEGEEDAVAVAVAEKEETNWDQEEEKKKEQEEAGEQVEQPTPESSLLSAEKEEASGFKFSFFGDDAETGSGETAEYKIESIQAPKLSWQQDPRFHDSSSDEEEEEEKGQEEEEKTQSTIIAKIEETPTKTGLFFFSPEDSRLTEGPKLFCRSSQLEEQKEQWEERRTELRQEYRKKHKDARRKLKTSVKS</sequence>
<keyword evidence="2" id="KW-0597">Phosphoprotein</keyword>
<feature type="compositionally biased region" description="Low complexity" evidence="9">
    <location>
        <begin position="1070"/>
        <end position="1082"/>
    </location>
</feature>
<evidence type="ECO:0000256" key="3">
    <source>
        <dbReference type="ARBA" id="ARBA00022884"/>
    </source>
</evidence>
<feature type="region of interest" description="Disordered" evidence="9">
    <location>
        <begin position="1029"/>
        <end position="1152"/>
    </location>
</feature>
<dbReference type="PANTHER" id="PTHR48029:SF1">
    <property type="entry name" value="NUCLEOLAR PROTEIN 8"/>
    <property type="match status" value="1"/>
</dbReference>
<feature type="compositionally biased region" description="Polar residues" evidence="9">
    <location>
        <begin position="298"/>
        <end position="307"/>
    </location>
</feature>
<dbReference type="InterPro" id="IPR000504">
    <property type="entry name" value="RRM_dom"/>
</dbReference>
<evidence type="ECO:0000256" key="7">
    <source>
        <dbReference type="ARBA" id="ARBA00068539"/>
    </source>
</evidence>
<feature type="compositionally biased region" description="Basic and acidic residues" evidence="9">
    <location>
        <begin position="872"/>
        <end position="885"/>
    </location>
</feature>
<dbReference type="SUPFAM" id="SSF54928">
    <property type="entry name" value="RNA-binding domain, RBD"/>
    <property type="match status" value="1"/>
</dbReference>
<dbReference type="InterPro" id="IPR035979">
    <property type="entry name" value="RBD_domain_sf"/>
</dbReference>
<evidence type="ECO:0000256" key="9">
    <source>
        <dbReference type="SAM" id="MobiDB-lite"/>
    </source>
</evidence>
<keyword evidence="12" id="KW-1185">Reference proteome</keyword>
<keyword evidence="4" id="KW-0539">Nucleus</keyword>
<feature type="compositionally biased region" description="Acidic residues" evidence="9">
    <location>
        <begin position="607"/>
        <end position="617"/>
    </location>
</feature>
<feature type="region of interest" description="Disordered" evidence="9">
    <location>
        <begin position="790"/>
        <end position="1014"/>
    </location>
</feature>
<evidence type="ECO:0000256" key="8">
    <source>
        <dbReference type="PROSITE-ProRule" id="PRU00176"/>
    </source>
</evidence>
<evidence type="ECO:0000256" key="4">
    <source>
        <dbReference type="ARBA" id="ARBA00023242"/>
    </source>
</evidence>
<organism evidence="11 12">
    <name type="scientific">Champsocephalus gunnari</name>
    <name type="common">Mackerel icefish</name>
    <dbReference type="NCBI Taxonomy" id="52237"/>
    <lineage>
        <taxon>Eukaryota</taxon>
        <taxon>Metazoa</taxon>
        <taxon>Chordata</taxon>
        <taxon>Craniata</taxon>
        <taxon>Vertebrata</taxon>
        <taxon>Euteleostomi</taxon>
        <taxon>Actinopterygii</taxon>
        <taxon>Neopterygii</taxon>
        <taxon>Teleostei</taxon>
        <taxon>Neoteleostei</taxon>
        <taxon>Acanthomorphata</taxon>
        <taxon>Eupercaria</taxon>
        <taxon>Perciformes</taxon>
        <taxon>Notothenioidei</taxon>
        <taxon>Channichthyidae</taxon>
        <taxon>Champsocephalus</taxon>
    </lineage>
</organism>
<dbReference type="Proteomes" id="UP001331515">
    <property type="component" value="Unassembled WGS sequence"/>
</dbReference>
<feature type="compositionally biased region" description="Low complexity" evidence="9">
    <location>
        <begin position="431"/>
        <end position="440"/>
    </location>
</feature>
<feature type="compositionally biased region" description="Acidic residues" evidence="9">
    <location>
        <begin position="337"/>
        <end position="350"/>
    </location>
</feature>
<evidence type="ECO:0000256" key="6">
    <source>
        <dbReference type="ARBA" id="ARBA00065066"/>
    </source>
</evidence>
<feature type="compositionally biased region" description="Basic and acidic residues" evidence="9">
    <location>
        <begin position="975"/>
        <end position="1014"/>
    </location>
</feature>
<feature type="compositionally biased region" description="Basic and acidic residues" evidence="9">
    <location>
        <begin position="896"/>
        <end position="926"/>
    </location>
</feature>
<evidence type="ECO:0000256" key="5">
    <source>
        <dbReference type="ARBA" id="ARBA00054821"/>
    </source>
</evidence>
<protein>
    <recommendedName>
        <fullName evidence="7">Nucleolar protein 8</fullName>
    </recommendedName>
</protein>
<feature type="region of interest" description="Disordered" evidence="9">
    <location>
        <begin position="487"/>
        <end position="758"/>
    </location>
</feature>
<dbReference type="FunFam" id="3.30.70.330:FF:000346">
    <property type="entry name" value="Nucleolar protein 8"/>
    <property type="match status" value="1"/>
</dbReference>
<dbReference type="GO" id="GO:1902570">
    <property type="term" value="P:protein localization to nucleolus"/>
    <property type="evidence" value="ECO:0007669"/>
    <property type="project" value="TreeGrafter"/>
</dbReference>
<dbReference type="Gene3D" id="3.30.70.330">
    <property type="match status" value="1"/>
</dbReference>
<feature type="compositionally biased region" description="Polar residues" evidence="9">
    <location>
        <begin position="490"/>
        <end position="503"/>
    </location>
</feature>
<feature type="compositionally biased region" description="Acidic residues" evidence="9">
    <location>
        <begin position="523"/>
        <end position="534"/>
    </location>
</feature>
<feature type="domain" description="RRM" evidence="10">
    <location>
        <begin position="2"/>
        <end position="83"/>
    </location>
</feature>
<accession>A0AAN8E1N1</accession>
<comment type="function">
    <text evidence="5">Plays an essential role in the survival of diffuse-type gastric cancer cells. Acts as a nucleolar anchoring protein for DDX47. May be involved in regulation of gene expression at the post-transcriptional level or in ribosome biogenesis in cancer cells.</text>
</comment>
<evidence type="ECO:0000256" key="2">
    <source>
        <dbReference type="ARBA" id="ARBA00022553"/>
    </source>
</evidence>
<feature type="compositionally biased region" description="Basic and acidic residues" evidence="9">
    <location>
        <begin position="618"/>
        <end position="634"/>
    </location>
</feature>
<feature type="compositionally biased region" description="Low complexity" evidence="9">
    <location>
        <begin position="953"/>
        <end position="963"/>
    </location>
</feature>
<feature type="compositionally biased region" description="Acidic residues" evidence="9">
    <location>
        <begin position="861"/>
        <end position="871"/>
    </location>
</feature>
<dbReference type="Pfam" id="PF00076">
    <property type="entry name" value="RRM_1"/>
    <property type="match status" value="1"/>
</dbReference>
<dbReference type="PANTHER" id="PTHR48029">
    <property type="entry name" value="NUCLEOLAR PROTEIN 8"/>
    <property type="match status" value="1"/>
</dbReference>
<dbReference type="InterPro" id="IPR012677">
    <property type="entry name" value="Nucleotide-bd_a/b_plait_sf"/>
</dbReference>